<dbReference type="AlphaFoldDB" id="A0A1X7UVV5"/>
<name>A0A1X7UVV5_AMPQE</name>
<dbReference type="EnsemblMetazoa" id="Aqu2.1.31806_001">
    <property type="protein sequence ID" value="Aqu2.1.31806_001"/>
    <property type="gene ID" value="Aqu2.1.31806"/>
</dbReference>
<accession>A0A1X7UVV5</accession>
<organism evidence="1">
    <name type="scientific">Amphimedon queenslandica</name>
    <name type="common">Sponge</name>
    <dbReference type="NCBI Taxonomy" id="400682"/>
    <lineage>
        <taxon>Eukaryota</taxon>
        <taxon>Metazoa</taxon>
        <taxon>Porifera</taxon>
        <taxon>Demospongiae</taxon>
        <taxon>Heteroscleromorpha</taxon>
        <taxon>Haplosclerida</taxon>
        <taxon>Niphatidae</taxon>
        <taxon>Amphimedon</taxon>
    </lineage>
</organism>
<proteinExistence type="predicted"/>
<protein>
    <submittedName>
        <fullName evidence="1">Uncharacterized protein</fullName>
    </submittedName>
</protein>
<evidence type="ECO:0000313" key="1">
    <source>
        <dbReference type="EnsemblMetazoa" id="Aqu2.1.31806_001"/>
    </source>
</evidence>
<sequence>IYDNVYLEVFHLNLESSTRSSMIHDGIVVRSQDCPKVHWFYGMGKSCGHTYVLPWRLNNNSEAPVGK</sequence>
<reference evidence="1" key="1">
    <citation type="submission" date="2017-05" db="UniProtKB">
        <authorList>
            <consortium name="EnsemblMetazoa"/>
        </authorList>
    </citation>
    <scope>IDENTIFICATION</scope>
</reference>
<dbReference type="InParanoid" id="A0A1X7UVV5"/>